<evidence type="ECO:0000313" key="3">
    <source>
        <dbReference type="Proteomes" id="UP000235672"/>
    </source>
</evidence>
<dbReference type="OrthoDB" id="5125733at2759"/>
<organism evidence="2 3">
    <name type="scientific">Hyaloscypha hepaticicola</name>
    <dbReference type="NCBI Taxonomy" id="2082293"/>
    <lineage>
        <taxon>Eukaryota</taxon>
        <taxon>Fungi</taxon>
        <taxon>Dikarya</taxon>
        <taxon>Ascomycota</taxon>
        <taxon>Pezizomycotina</taxon>
        <taxon>Leotiomycetes</taxon>
        <taxon>Helotiales</taxon>
        <taxon>Hyaloscyphaceae</taxon>
        <taxon>Hyaloscypha</taxon>
    </lineage>
</organism>
<dbReference type="PANTHER" id="PTHR33112">
    <property type="entry name" value="DOMAIN PROTEIN, PUTATIVE-RELATED"/>
    <property type="match status" value="1"/>
</dbReference>
<dbReference type="Pfam" id="PF06985">
    <property type="entry name" value="HET"/>
    <property type="match status" value="1"/>
</dbReference>
<accession>A0A2J6Q1Q9</accession>
<protein>
    <submittedName>
        <fullName evidence="2">HET-domain-containing protein</fullName>
    </submittedName>
</protein>
<gene>
    <name evidence="2" type="ORF">NA56DRAFT_646724</name>
</gene>
<keyword evidence="3" id="KW-1185">Reference proteome</keyword>
<proteinExistence type="predicted"/>
<dbReference type="STRING" id="1745343.A0A2J6Q1Q9"/>
<evidence type="ECO:0000313" key="2">
    <source>
        <dbReference type="EMBL" id="PMD20211.1"/>
    </source>
</evidence>
<dbReference type="InterPro" id="IPR010730">
    <property type="entry name" value="HET"/>
</dbReference>
<sequence>MDDGHMSHISRGAAKYRLHTCQHCQALVLNLRSLLDPSGSTRTASGATLSSYSFTRRHTIQAADQACNFFQFCISNVKVPASKAEPLRTIFPVEDIADELTLEVRFSTKAIEGGIKCYCWVSWDRADKAWMGDRFPDLFWWIFEVSVPKDAAAVCLSTKMIDPCPTSPDNFSMARKWLNNCMESHMKCRAPETSSVPSRLIFVGQGQNPTELRLVPTQKPGQDMSWVALSYCWGGPQPVYTTRENIEDHYAGIDLKILPATVRDAILVTQKLNQQYLWVDCLCIIQDDETDKGRELNKMPDIYHGAILTIVAACASSCRQGFLYDRAAHQPGVVIPTRIYENQGGIAQLTSSGHKNIHEEPVETRGWTYQERILSRRTLSYGTFEMKWTCQEHHFSASDEEQTFLSPPLSSNFPMSGTISEIYDKWAELVESYSSRTLTFPGDKLAALSAIAKYFAQYCRFEPEEYIAGLWEKIMIPCLLWYTQDPDPNTCHDHDYIAPSWSWASLQCEISRHLPPWGLEDEYAQAEVHGAEVILKNPDTPFSAVSRSRLTLKGLVTRAVLDIATNRVREACHAATMSEFPLRAYPDHFNFGKKENQPNEVDIWCLELYRHRHQSVIGGPGGESIPAALNEYRYGLLLRCSNRSLDYYRIGSYMQEISLDPDKSDMPLISDSICDRCINGQFQTREMVMFLI</sequence>
<dbReference type="Proteomes" id="UP000235672">
    <property type="component" value="Unassembled WGS sequence"/>
</dbReference>
<evidence type="ECO:0000259" key="1">
    <source>
        <dbReference type="Pfam" id="PF06985"/>
    </source>
</evidence>
<name>A0A2J6Q1Q9_9HELO</name>
<dbReference type="PANTHER" id="PTHR33112:SF16">
    <property type="entry name" value="HETEROKARYON INCOMPATIBILITY DOMAIN-CONTAINING PROTEIN"/>
    <property type="match status" value="1"/>
</dbReference>
<reference evidence="2 3" key="1">
    <citation type="submission" date="2016-05" db="EMBL/GenBank/DDBJ databases">
        <title>A degradative enzymes factory behind the ericoid mycorrhizal symbiosis.</title>
        <authorList>
            <consortium name="DOE Joint Genome Institute"/>
            <person name="Martino E."/>
            <person name="Morin E."/>
            <person name="Grelet G."/>
            <person name="Kuo A."/>
            <person name="Kohler A."/>
            <person name="Daghino S."/>
            <person name="Barry K."/>
            <person name="Choi C."/>
            <person name="Cichocki N."/>
            <person name="Clum A."/>
            <person name="Copeland A."/>
            <person name="Hainaut M."/>
            <person name="Haridas S."/>
            <person name="Labutti K."/>
            <person name="Lindquist E."/>
            <person name="Lipzen A."/>
            <person name="Khouja H.-R."/>
            <person name="Murat C."/>
            <person name="Ohm R."/>
            <person name="Olson A."/>
            <person name="Spatafora J."/>
            <person name="Veneault-Fourrey C."/>
            <person name="Henrissat B."/>
            <person name="Grigoriev I."/>
            <person name="Martin F."/>
            <person name="Perotto S."/>
        </authorList>
    </citation>
    <scope>NUCLEOTIDE SEQUENCE [LARGE SCALE GENOMIC DNA]</scope>
    <source>
        <strain evidence="2 3">UAMH 7357</strain>
    </source>
</reference>
<dbReference type="EMBL" id="KZ613486">
    <property type="protein sequence ID" value="PMD20211.1"/>
    <property type="molecule type" value="Genomic_DNA"/>
</dbReference>
<dbReference type="AlphaFoldDB" id="A0A2J6Q1Q9"/>
<feature type="domain" description="Heterokaryon incompatibility" evidence="1">
    <location>
        <begin position="226"/>
        <end position="371"/>
    </location>
</feature>